<proteinExistence type="predicted"/>
<dbReference type="AlphaFoldDB" id="A0A554VAT0"/>
<feature type="compositionally biased region" description="Basic residues" evidence="1">
    <location>
        <begin position="144"/>
        <end position="158"/>
    </location>
</feature>
<comment type="caution">
    <text evidence="2">The sequence shown here is derived from an EMBL/GenBank/DDBJ whole genome shotgun (WGS) entry which is preliminary data.</text>
</comment>
<protein>
    <submittedName>
        <fullName evidence="2">Uncharacterized protein</fullName>
    </submittedName>
</protein>
<gene>
    <name evidence="2" type="ORF">FOF46_29430</name>
</gene>
<reference evidence="2 3" key="1">
    <citation type="submission" date="2019-07" db="EMBL/GenBank/DDBJ databases">
        <title>The draft genome sequence of Aquimarina algiphila M91.</title>
        <authorList>
            <person name="Meng X."/>
        </authorList>
    </citation>
    <scope>NUCLEOTIDE SEQUENCE [LARGE SCALE GENOMIC DNA]</scope>
    <source>
        <strain evidence="2 3">M91</strain>
    </source>
</reference>
<evidence type="ECO:0000313" key="2">
    <source>
        <dbReference type="EMBL" id="TSE03391.1"/>
    </source>
</evidence>
<evidence type="ECO:0000313" key="3">
    <source>
        <dbReference type="Proteomes" id="UP000318833"/>
    </source>
</evidence>
<name>A0A554VAT0_9FLAO</name>
<dbReference type="Proteomes" id="UP000318833">
    <property type="component" value="Unassembled WGS sequence"/>
</dbReference>
<evidence type="ECO:0000256" key="1">
    <source>
        <dbReference type="SAM" id="MobiDB-lite"/>
    </source>
</evidence>
<sequence length="166" mass="19865">MSKHITKEIPVSLHVKKYLEYTFGKQYTFSKNDFLGRIIFGVFQRGYRLREKVRLDTTYSIKLTEDNINRLGRHVKWEDCLSLDKGIDSVFRNQLHFLMNIHKKLGFESAKEAMLQGLYEIGITESDINFESLYRDYDRKKRYTKNKRSKPNSLKNRKPSSYDFFN</sequence>
<keyword evidence="3" id="KW-1185">Reference proteome</keyword>
<organism evidence="2 3">
    <name type="scientific">Aquimarina algiphila</name>
    <dbReference type="NCBI Taxonomy" id="2047982"/>
    <lineage>
        <taxon>Bacteria</taxon>
        <taxon>Pseudomonadati</taxon>
        <taxon>Bacteroidota</taxon>
        <taxon>Flavobacteriia</taxon>
        <taxon>Flavobacteriales</taxon>
        <taxon>Flavobacteriaceae</taxon>
        <taxon>Aquimarina</taxon>
    </lineage>
</organism>
<feature type="region of interest" description="Disordered" evidence="1">
    <location>
        <begin position="144"/>
        <end position="166"/>
    </location>
</feature>
<accession>A0A554VAT0</accession>
<dbReference type="OrthoDB" id="1440815at2"/>
<dbReference type="EMBL" id="VLNR01000114">
    <property type="protein sequence ID" value="TSE03391.1"/>
    <property type="molecule type" value="Genomic_DNA"/>
</dbReference>
<dbReference type="RefSeq" id="WP_143919015.1">
    <property type="nucleotide sequence ID" value="NZ_CANMXV010000115.1"/>
</dbReference>